<dbReference type="InterPro" id="IPR001650">
    <property type="entry name" value="Helicase_C-like"/>
</dbReference>
<dbReference type="SUPFAM" id="SSF52540">
    <property type="entry name" value="P-loop containing nucleoside triphosphate hydrolases"/>
    <property type="match status" value="2"/>
</dbReference>
<feature type="domain" description="Helicase ATP-binding" evidence="2">
    <location>
        <begin position="185"/>
        <end position="343"/>
    </location>
</feature>
<dbReference type="InterPro" id="IPR014001">
    <property type="entry name" value="Helicase_ATP-bd"/>
</dbReference>
<dbReference type="SMART" id="SM00487">
    <property type="entry name" value="DEXDc"/>
    <property type="match status" value="1"/>
</dbReference>
<dbReference type="GO" id="GO:0016787">
    <property type="term" value="F:hydrolase activity"/>
    <property type="evidence" value="ECO:0007669"/>
    <property type="project" value="UniProtKB-KW"/>
</dbReference>
<feature type="domain" description="Helicase C-terminal" evidence="3">
    <location>
        <begin position="450"/>
        <end position="597"/>
    </location>
</feature>
<dbReference type="Gene3D" id="3.40.50.300">
    <property type="entry name" value="P-loop containing nucleotide triphosphate hydrolases"/>
    <property type="match status" value="1"/>
</dbReference>
<dbReference type="PROSITE" id="PS51192">
    <property type="entry name" value="HELICASE_ATP_BIND_1"/>
    <property type="match status" value="1"/>
</dbReference>
<dbReference type="SMART" id="SM00490">
    <property type="entry name" value="HELICc"/>
    <property type="match status" value="1"/>
</dbReference>
<dbReference type="GO" id="GO:0004386">
    <property type="term" value="F:helicase activity"/>
    <property type="evidence" value="ECO:0007669"/>
    <property type="project" value="UniProtKB-KW"/>
</dbReference>
<name>A0A7X2TQG9_9SPIO</name>
<keyword evidence="1" id="KW-0378">Hydrolase</keyword>
<dbReference type="Gene3D" id="3.40.50.10810">
    <property type="entry name" value="Tandem AAA-ATPase domain"/>
    <property type="match status" value="1"/>
</dbReference>
<dbReference type="Pfam" id="PF00176">
    <property type="entry name" value="SNF2-rel_dom"/>
    <property type="match status" value="1"/>
</dbReference>
<dbReference type="RefSeq" id="WP_154424699.1">
    <property type="nucleotide sequence ID" value="NZ_VUNN01000004.1"/>
</dbReference>
<dbReference type="GO" id="GO:0015616">
    <property type="term" value="F:DNA translocase activity"/>
    <property type="evidence" value="ECO:0007669"/>
    <property type="project" value="TreeGrafter"/>
</dbReference>
<evidence type="ECO:0000259" key="3">
    <source>
        <dbReference type="PROSITE" id="PS51194"/>
    </source>
</evidence>
<keyword evidence="4" id="KW-0067">ATP-binding</keyword>
<dbReference type="InterPro" id="IPR049730">
    <property type="entry name" value="SNF2/RAD54-like_C"/>
</dbReference>
<keyword evidence="4" id="KW-0347">Helicase</keyword>
<proteinExistence type="predicted"/>
<dbReference type="Pfam" id="PF00271">
    <property type="entry name" value="Helicase_C"/>
    <property type="match status" value="1"/>
</dbReference>
<dbReference type="Proteomes" id="UP000460549">
    <property type="component" value="Unassembled WGS sequence"/>
</dbReference>
<gene>
    <name evidence="4" type="ORF">FYJ80_03260</name>
</gene>
<evidence type="ECO:0000259" key="2">
    <source>
        <dbReference type="PROSITE" id="PS51192"/>
    </source>
</evidence>
<accession>A0A7X2TQG9</accession>
<sequence length="623" mass="70630">MRNWMICNHHLAYSDGLDSLYHPSASEIIKCIRSEGISQLYCGNQVLSFSRLCACIECAFIFDSEQETIIFKVIALHSNTFVPVDLFNGKIVDHVIINDRWMYLGEKALILNEMLEKVSIQDDGKLEFDSYISLNRELRFNGTIKINDCITPDDILKLSSEKPLVPINLNAKLFHYQQEGFEWMVRTLSVAHGFLLGDEMGLGKTLQIITLLLYHAQKSDIHALIIAPVSLLVNWAREISRFAPTLSFKIHSGAMRTGFYLNLFDVNIIITSYGTAINDLSMLKMSKWDFLILDEGQNIKNPDSERAIQIKKIPRVNSIVMSGTPFENHLTDIWSIYDFVYPSLLGDLASFTSLYNDDVLNAERLEPIITPFMIRRRVADVRKDLPDKIIDNQELLMSDFESTLYENIRNSDKDKKASLGILTKLRMLCTHPFLIDASLSTEAPEEYSAKYSRFLEIVEEVIANDQKLIVFTTYKKMNEMIVKDLRIRFGVYTDFIDGSTDNRQQKVDDFSSQKGSAILVVNPKAGGAGLNITAANHVVHYNLEWNPAVESQASARAYRTGQTQTVIIHRLYYSDTVEEYINDLMGHKTAIGEAAIIGTTGCNDLEIDLVQALKKTPKGEINI</sequence>
<reference evidence="4 5" key="1">
    <citation type="submission" date="2019-08" db="EMBL/GenBank/DDBJ databases">
        <title>In-depth cultivation of the pig gut microbiome towards novel bacterial diversity and tailored functional studies.</title>
        <authorList>
            <person name="Wylensek D."/>
            <person name="Hitch T.C.A."/>
            <person name="Clavel T."/>
        </authorList>
    </citation>
    <scope>NUCLEOTIDE SEQUENCE [LARGE SCALE GENOMIC DNA]</scope>
    <source>
        <strain evidence="4 5">NM-380-WT-3C1</strain>
    </source>
</reference>
<organism evidence="4 5">
    <name type="scientific">Bullifex porci</name>
    <dbReference type="NCBI Taxonomy" id="2606638"/>
    <lineage>
        <taxon>Bacteria</taxon>
        <taxon>Pseudomonadati</taxon>
        <taxon>Spirochaetota</taxon>
        <taxon>Spirochaetia</taxon>
        <taxon>Spirochaetales</taxon>
        <taxon>Spirochaetaceae</taxon>
        <taxon>Bullifex</taxon>
    </lineage>
</organism>
<keyword evidence="5" id="KW-1185">Reference proteome</keyword>
<comment type="caution">
    <text evidence="4">The sequence shown here is derived from an EMBL/GenBank/DDBJ whole genome shotgun (WGS) entry which is preliminary data.</text>
</comment>
<protein>
    <submittedName>
        <fullName evidence="4">DEAD/DEAH box helicase</fullName>
    </submittedName>
</protein>
<dbReference type="InterPro" id="IPR000330">
    <property type="entry name" value="SNF2_N"/>
</dbReference>
<dbReference type="InterPro" id="IPR027417">
    <property type="entry name" value="P-loop_NTPase"/>
</dbReference>
<evidence type="ECO:0000313" key="5">
    <source>
        <dbReference type="Proteomes" id="UP000460549"/>
    </source>
</evidence>
<dbReference type="AlphaFoldDB" id="A0A7X2TQG9"/>
<keyword evidence="4" id="KW-0547">Nucleotide-binding</keyword>
<dbReference type="CDD" id="cd18793">
    <property type="entry name" value="SF2_C_SNF"/>
    <property type="match status" value="1"/>
</dbReference>
<evidence type="ECO:0000256" key="1">
    <source>
        <dbReference type="ARBA" id="ARBA00022801"/>
    </source>
</evidence>
<dbReference type="PROSITE" id="PS51194">
    <property type="entry name" value="HELICASE_CTER"/>
    <property type="match status" value="1"/>
</dbReference>
<dbReference type="PANTHER" id="PTHR45629:SF7">
    <property type="entry name" value="DNA EXCISION REPAIR PROTEIN ERCC-6-RELATED"/>
    <property type="match status" value="1"/>
</dbReference>
<evidence type="ECO:0000313" key="4">
    <source>
        <dbReference type="EMBL" id="MSU05797.1"/>
    </source>
</evidence>
<dbReference type="EMBL" id="VUNN01000004">
    <property type="protein sequence ID" value="MSU05797.1"/>
    <property type="molecule type" value="Genomic_DNA"/>
</dbReference>
<dbReference type="InterPro" id="IPR038718">
    <property type="entry name" value="SNF2-like_sf"/>
</dbReference>
<dbReference type="GO" id="GO:0005524">
    <property type="term" value="F:ATP binding"/>
    <property type="evidence" value="ECO:0007669"/>
    <property type="project" value="InterPro"/>
</dbReference>
<dbReference type="InterPro" id="IPR050496">
    <property type="entry name" value="SNF2_RAD54_helicase_repair"/>
</dbReference>
<dbReference type="PANTHER" id="PTHR45629">
    <property type="entry name" value="SNF2/RAD54 FAMILY MEMBER"/>
    <property type="match status" value="1"/>
</dbReference>